<dbReference type="InterPro" id="IPR013087">
    <property type="entry name" value="Znf_C2H2_type"/>
</dbReference>
<dbReference type="GO" id="GO:0008270">
    <property type="term" value="F:zinc ion binding"/>
    <property type="evidence" value="ECO:0007669"/>
    <property type="project" value="UniProtKB-KW"/>
</dbReference>
<dbReference type="Proteomes" id="UP000095281">
    <property type="component" value="Unplaced"/>
</dbReference>
<keyword evidence="4" id="KW-1185">Reference proteome</keyword>
<dbReference type="SUPFAM" id="SSF57667">
    <property type="entry name" value="beta-beta-alpha zinc fingers"/>
    <property type="match status" value="1"/>
</dbReference>
<evidence type="ECO:0000256" key="1">
    <source>
        <dbReference type="PROSITE-ProRule" id="PRU00042"/>
    </source>
</evidence>
<dbReference type="WBParaSite" id="MhA1_Contig41.frz3.gene26">
    <property type="protein sequence ID" value="MhA1_Contig41.frz3.gene26"/>
    <property type="gene ID" value="MhA1_Contig41.frz3.gene26"/>
</dbReference>
<evidence type="ECO:0000313" key="5">
    <source>
        <dbReference type="WBParaSite" id="MhA1_Contig41.frz3.gene26"/>
    </source>
</evidence>
<proteinExistence type="predicted"/>
<evidence type="ECO:0000256" key="2">
    <source>
        <dbReference type="SAM" id="Coils"/>
    </source>
</evidence>
<keyword evidence="1" id="KW-0479">Metal-binding</keyword>
<keyword evidence="2" id="KW-0175">Coiled coil</keyword>
<dbReference type="Gene3D" id="3.30.160.60">
    <property type="entry name" value="Classic Zinc Finger"/>
    <property type="match status" value="1"/>
</dbReference>
<dbReference type="AlphaFoldDB" id="A0A1I8BQ09"/>
<dbReference type="PROSITE" id="PS50157">
    <property type="entry name" value="ZINC_FINGER_C2H2_2"/>
    <property type="match status" value="1"/>
</dbReference>
<name>A0A1I8BQ09_MELHA</name>
<evidence type="ECO:0000313" key="4">
    <source>
        <dbReference type="Proteomes" id="UP000095281"/>
    </source>
</evidence>
<sequence>MEEERELRQQRINLQIAEQQERDIRQQERDIRQQKIEIQNRIAELEQKVKKRKEGQGTSGTSNLVANESCNPQVFNYSSGSFGVSAGTFFQNSHQNYQSSSQMPFNLSGPVSLYGDGSGCSTSVLGDRPCHQANIPGTSQPFYGSYPQFPGGNSNDLETLQPSTSDTGDGNFRCDFPGCGKVYKTMGGLKCHKAKIHREMHFEEQ</sequence>
<feature type="coiled-coil region" evidence="2">
    <location>
        <begin position="7"/>
        <end position="55"/>
    </location>
</feature>
<accession>A0A1I8BQ09</accession>
<protein>
    <submittedName>
        <fullName evidence="5">C2H2-type domain-containing protein</fullName>
    </submittedName>
</protein>
<keyword evidence="1" id="KW-0862">Zinc</keyword>
<feature type="domain" description="C2H2-type" evidence="3">
    <location>
        <begin position="172"/>
        <end position="205"/>
    </location>
</feature>
<organism evidence="4 5">
    <name type="scientific">Meloidogyne hapla</name>
    <name type="common">Root-knot nematode worm</name>
    <dbReference type="NCBI Taxonomy" id="6305"/>
    <lineage>
        <taxon>Eukaryota</taxon>
        <taxon>Metazoa</taxon>
        <taxon>Ecdysozoa</taxon>
        <taxon>Nematoda</taxon>
        <taxon>Chromadorea</taxon>
        <taxon>Rhabditida</taxon>
        <taxon>Tylenchina</taxon>
        <taxon>Tylenchomorpha</taxon>
        <taxon>Tylenchoidea</taxon>
        <taxon>Meloidogynidae</taxon>
        <taxon>Meloidogyninae</taxon>
        <taxon>Meloidogyne</taxon>
    </lineage>
</organism>
<dbReference type="InterPro" id="IPR036236">
    <property type="entry name" value="Znf_C2H2_sf"/>
</dbReference>
<reference evidence="5" key="1">
    <citation type="submission" date="2016-11" db="UniProtKB">
        <authorList>
            <consortium name="WormBaseParasite"/>
        </authorList>
    </citation>
    <scope>IDENTIFICATION</scope>
</reference>
<evidence type="ECO:0000259" key="3">
    <source>
        <dbReference type="PROSITE" id="PS50157"/>
    </source>
</evidence>
<dbReference type="PROSITE" id="PS00028">
    <property type="entry name" value="ZINC_FINGER_C2H2_1"/>
    <property type="match status" value="1"/>
</dbReference>
<keyword evidence="1" id="KW-0863">Zinc-finger</keyword>